<dbReference type="PROSITE" id="PS50011">
    <property type="entry name" value="PROTEIN_KINASE_DOM"/>
    <property type="match status" value="1"/>
</dbReference>
<dbReference type="SUPFAM" id="SSF52540">
    <property type="entry name" value="P-loop containing nucleoside triphosphate hydrolases"/>
    <property type="match status" value="2"/>
</dbReference>
<feature type="domain" description="Protein kinase" evidence="1">
    <location>
        <begin position="6"/>
        <end position="269"/>
    </location>
</feature>
<dbReference type="SMART" id="SM00065">
    <property type="entry name" value="GAF"/>
    <property type="match status" value="1"/>
</dbReference>
<dbReference type="InterPro" id="IPR027417">
    <property type="entry name" value="P-loop_NTPase"/>
</dbReference>
<dbReference type="InterPro" id="IPR000719">
    <property type="entry name" value="Prot_kinase_dom"/>
</dbReference>
<dbReference type="RefSeq" id="WP_013334723.1">
    <property type="nucleotide sequence ID" value="NC_014533.1"/>
</dbReference>
<evidence type="ECO:0000313" key="3">
    <source>
        <dbReference type="Proteomes" id="UP000008206"/>
    </source>
</evidence>
<gene>
    <name evidence="2" type="ordered locus">Cyan7822_6145</name>
</gene>
<dbReference type="InterPro" id="IPR019734">
    <property type="entry name" value="TPR_rpt"/>
</dbReference>
<dbReference type="Pfam" id="PF13191">
    <property type="entry name" value="AAA_16"/>
    <property type="match status" value="1"/>
</dbReference>
<dbReference type="PANTHER" id="PTHR43642:SF1">
    <property type="entry name" value="HYBRID SIGNAL TRANSDUCTION HISTIDINE KINASE G"/>
    <property type="match status" value="1"/>
</dbReference>
<proteinExistence type="predicted"/>
<sequence>MTFTDYQLINKIYESSNSLVYRAILNPNSQPVILKILKEDYPTPTELTRYKQEYEITRSLSIEGVIKAYNLQKYKNTLAMFLEDFGGQSLDILIKSKHFSLSEFLTIAIKICQILAEIHSANIIHKDINPSNIVINSETGQLKIIDFGISTAFTREKFTIKNPHVLEGTLAYISPEQTGRMNRFLDYRTDFYALGVTFYQLLTGQLPFETNDALELVHCHIARQPVSPAQIKPKLPKPVSDIVMKLLSKTAEERYQSAWGIRADLEECLAQLQTQANISKFPLARQDIADKLQISQKLYGREQEIKTLLAAFERVATGEKENQEISLSLKQNQKSKIELMLVAGYSGIGKSVLIKELYKPITQQQGYFISGKFDQFQRNIPYSAIVQAFRALIQQLLTESETDIAQWKEKLLAAFGVNGQVIIDVIPELVEIVGPQPPLQQLEPAEAQNRFNLVFQKFVDVFCQKEHPLVVFLDDLQWADSASLKLIELMVTGKQIGYLLVIGAYRDNEVNLNHPLILTVERLRKKGAIINQIILTPLKFESLTQLIADTLHHERETVKPLAERVNSKTSGNPFFVNEFLKTIYQEKLLVFEQKQKIWQWDIAHIKTLGITDNVVELMLAKMRKLAPATQQVLRLSACIGNSFDLDTLSIIYEKTTTESFSDLLPAIQEGLIQPTSALEMSSDEVLDSSLVVKNYKFLHDRVQQAAYSLIDNVQKKEVHLRIGRLLLQRISEENLENKIFTLVDHFNKGRELLSETTEKFDLAQLNLKAGKRAKEATAYAAARDYFQIAREEFSETIWSDHYDISLDIHKELAELEYLNGNFESSKLLIDESIRKAKSVIDSTIFYYLLIVQYTLLGKYSEAIEIGKNALKLLGIDLPEKDFKTVLKAEINEVEKSLEGREISSLYDNREMEIPEKREALKLLTKMASTAWIVNPELMYIMAVKQVNLNIKYGHTPLSAIGYSFFTVIHSHILHQYQRGYEFGVLSVRLAEHFKDLSIKVYVNQLYANMSLPWVKHIKICQNINENIFEIGLQSGELQNLGYAKCYNFFNLIYQGINLSFLFKELNRVLEYVLETQNQICIDCAWGFKLTLSNLLGLTQTKWDFNIKDLKESQYLQNSQKGAICWFYIFKNQALYLYEQPAELSYFEQVEELVNYLPGTLSVAMNNFYYSMTLAELYPQASEKEKKKYWEKLKANQKWMQIWSDNCPDNFLHQYLLIAAEMARISGQWQEAMDLYDRAIEAAREYEYIQNEALANELAAKFWLAKNKEEFAQLYLKKAHQCYQIWGAKRKVEQLEEKYPQWLTSSSSKFKSFSVNTLTTTSRNSTEVLDLATVMKVSQAISSEIALDKLLKKLMKTLIENAGAQKGFLILQKESKWAIEAMGAVDSDHFAILQSIPVNFLDSTTQTPILSTAVINYVIHTKENVLLNDAVNEERFPRDSYIVAVHPKSILCIPLLNQGKLNGILYLENNLTTGVFTADRVQFLNILSAQAAISIDNSRLYHTLEERVEERTKELSQTLEVLKATQAELLFENELLRNTEQTSSFDYQVGGSLPMDAPTYVVRSADRYLYKALKRGEFCYVLNPRQMGKSSLMVRMINHLQHEGIYCAAIDLTRIGSENVTCDQWYKGVAFELGRRFNLLKKVNLKTWWKEREDFSSIQKLNQFIEEILLEEVGVEKDVSSKQIVIFIDEIDSILNLNFSVNDFFALIRSCYNQRSLNQEYQRLTWAFFGVATPSDLMTNIQKTPFNIGQAIQLEGFKEHEAQPLLQGLVQKVNNPQTVLKEVLAWTNGQPFLTQKLCKFICSSSSLIPANGEAEWLENLVRTNIIENWESTDEPEHLKTIRDRLLNSQRSTELLKLYKQILHHGEIIALNSPEEKELLLSGLVVKQEGFLRVNNRIYELIFNPSWIEQYLQNFENTADITHSLD</sequence>
<dbReference type="HOGENOM" id="CLU_000445_34_0_3"/>
<dbReference type="SUPFAM" id="SSF55781">
    <property type="entry name" value="GAF domain-like"/>
    <property type="match status" value="1"/>
</dbReference>
<dbReference type="SUPFAM" id="SSF48452">
    <property type="entry name" value="TPR-like"/>
    <property type="match status" value="2"/>
</dbReference>
<dbReference type="SMART" id="SM00028">
    <property type="entry name" value="TPR"/>
    <property type="match status" value="3"/>
</dbReference>
<organism evidence="2 3">
    <name type="scientific">Gloeothece verrucosa (strain PCC 7822)</name>
    <name type="common">Cyanothece sp. (strain PCC 7822)</name>
    <dbReference type="NCBI Taxonomy" id="497965"/>
    <lineage>
        <taxon>Bacteria</taxon>
        <taxon>Bacillati</taxon>
        <taxon>Cyanobacteriota</taxon>
        <taxon>Cyanophyceae</taxon>
        <taxon>Oscillatoriophycideae</taxon>
        <taxon>Chroococcales</taxon>
        <taxon>Aphanothecaceae</taxon>
        <taxon>Gloeothece</taxon>
        <taxon>Gloeothece verrucosa</taxon>
    </lineage>
</organism>
<dbReference type="Proteomes" id="UP000008206">
    <property type="component" value="Plasmid Cy782201"/>
</dbReference>
<name>E0ULZ3_GLOV7</name>
<dbReference type="Pfam" id="PF14516">
    <property type="entry name" value="AAA_35"/>
    <property type="match status" value="1"/>
</dbReference>
<dbReference type="KEGG" id="cyj:Cyan7822_6145"/>
<keyword evidence="2" id="KW-0418">Kinase</keyword>
<dbReference type="PANTHER" id="PTHR43642">
    <property type="entry name" value="HYBRID SIGNAL TRANSDUCTION HISTIDINE KINASE G"/>
    <property type="match status" value="1"/>
</dbReference>
<accession>E0ULZ3</accession>
<dbReference type="EMBL" id="CP002199">
    <property type="protein sequence ID" value="ADN17973.1"/>
    <property type="molecule type" value="Genomic_DNA"/>
</dbReference>
<dbReference type="InterPro" id="IPR041664">
    <property type="entry name" value="AAA_16"/>
</dbReference>
<dbReference type="Gene3D" id="1.10.510.10">
    <property type="entry name" value="Transferase(Phosphotransferase) domain 1"/>
    <property type="match status" value="1"/>
</dbReference>
<dbReference type="SUPFAM" id="SSF56112">
    <property type="entry name" value="Protein kinase-like (PK-like)"/>
    <property type="match status" value="1"/>
</dbReference>
<keyword evidence="2" id="KW-0808">Transferase</keyword>
<dbReference type="InterPro" id="IPR003018">
    <property type="entry name" value="GAF"/>
</dbReference>
<dbReference type="GO" id="GO:0005524">
    <property type="term" value="F:ATP binding"/>
    <property type="evidence" value="ECO:0007669"/>
    <property type="project" value="InterPro"/>
</dbReference>
<reference evidence="3" key="1">
    <citation type="journal article" date="2011" name="MBio">
        <title>Novel metabolic attributes of the genus Cyanothece, comprising a group of unicellular nitrogen-fixing Cyanobacteria.</title>
        <authorList>
            <person name="Bandyopadhyay A."/>
            <person name="Elvitigala T."/>
            <person name="Welsh E."/>
            <person name="Stockel J."/>
            <person name="Liberton M."/>
            <person name="Min H."/>
            <person name="Sherman L.A."/>
            <person name="Pakrasi H.B."/>
        </authorList>
    </citation>
    <scope>NUCLEOTIDE SEQUENCE [LARGE SCALE GENOMIC DNA]</scope>
    <source>
        <strain evidence="3">PCC 7822</strain>
        <plasmid evidence="3">Cy782201</plasmid>
    </source>
</reference>
<geneLocation type="plasmid" evidence="2 3">
    <name>Cy782201</name>
</geneLocation>
<evidence type="ECO:0000259" key="1">
    <source>
        <dbReference type="PROSITE" id="PS50011"/>
    </source>
</evidence>
<dbReference type="Pfam" id="PF00069">
    <property type="entry name" value="Pkinase"/>
    <property type="match status" value="1"/>
</dbReference>
<dbReference type="InterPro" id="IPR011009">
    <property type="entry name" value="Kinase-like_dom_sf"/>
</dbReference>
<evidence type="ECO:0000313" key="2">
    <source>
        <dbReference type="EMBL" id="ADN17973.1"/>
    </source>
</evidence>
<keyword evidence="2" id="KW-0614">Plasmid</keyword>
<dbReference type="Gene3D" id="3.30.450.40">
    <property type="match status" value="1"/>
</dbReference>
<dbReference type="InterPro" id="IPR029016">
    <property type="entry name" value="GAF-like_dom_sf"/>
</dbReference>
<dbReference type="Gene3D" id="3.30.200.20">
    <property type="entry name" value="Phosphorylase Kinase, domain 1"/>
    <property type="match status" value="1"/>
</dbReference>
<keyword evidence="2" id="KW-0723">Serine/threonine-protein kinase</keyword>
<dbReference type="GO" id="GO:0004674">
    <property type="term" value="F:protein serine/threonine kinase activity"/>
    <property type="evidence" value="ECO:0007669"/>
    <property type="project" value="UniProtKB-KW"/>
</dbReference>
<protein>
    <submittedName>
        <fullName evidence="2">Serine/threonine protein kinase</fullName>
    </submittedName>
</protein>
<dbReference type="CDD" id="cd14014">
    <property type="entry name" value="STKc_PknB_like"/>
    <property type="match status" value="1"/>
</dbReference>
<keyword evidence="3" id="KW-1185">Reference proteome</keyword>
<dbReference type="Gene3D" id="3.40.50.300">
    <property type="entry name" value="P-loop containing nucleotide triphosphate hydrolases"/>
    <property type="match status" value="2"/>
</dbReference>
<dbReference type="InterPro" id="IPR011990">
    <property type="entry name" value="TPR-like_helical_dom_sf"/>
</dbReference>
<dbReference type="InterPro" id="IPR053159">
    <property type="entry name" value="Hybrid_Histidine_Kinase"/>
</dbReference>
<dbReference type="Pfam" id="PF01590">
    <property type="entry name" value="GAF"/>
    <property type="match status" value="1"/>
</dbReference>